<organism evidence="2 3">
    <name type="scientific">Liparis tanakae</name>
    <name type="common">Tanaka's snailfish</name>
    <dbReference type="NCBI Taxonomy" id="230148"/>
    <lineage>
        <taxon>Eukaryota</taxon>
        <taxon>Metazoa</taxon>
        <taxon>Chordata</taxon>
        <taxon>Craniata</taxon>
        <taxon>Vertebrata</taxon>
        <taxon>Euteleostomi</taxon>
        <taxon>Actinopterygii</taxon>
        <taxon>Neopterygii</taxon>
        <taxon>Teleostei</taxon>
        <taxon>Neoteleostei</taxon>
        <taxon>Acanthomorphata</taxon>
        <taxon>Eupercaria</taxon>
        <taxon>Perciformes</taxon>
        <taxon>Cottioidei</taxon>
        <taxon>Cottales</taxon>
        <taxon>Liparidae</taxon>
        <taxon>Liparis</taxon>
    </lineage>
</organism>
<evidence type="ECO:0000313" key="2">
    <source>
        <dbReference type="EMBL" id="TNN33480.1"/>
    </source>
</evidence>
<name>A0A4Z2EXY5_9TELE</name>
<reference evidence="2 3" key="1">
    <citation type="submission" date="2019-03" db="EMBL/GenBank/DDBJ databases">
        <title>First draft genome of Liparis tanakae, snailfish: a comprehensive survey of snailfish specific genes.</title>
        <authorList>
            <person name="Kim W."/>
            <person name="Song I."/>
            <person name="Jeong J.-H."/>
            <person name="Kim D."/>
            <person name="Kim S."/>
            <person name="Ryu S."/>
            <person name="Song J.Y."/>
            <person name="Lee S.K."/>
        </authorList>
    </citation>
    <scope>NUCLEOTIDE SEQUENCE [LARGE SCALE GENOMIC DNA]</scope>
    <source>
        <tissue evidence="2">Muscle</tissue>
    </source>
</reference>
<keyword evidence="3" id="KW-1185">Reference proteome</keyword>
<accession>A0A4Z2EXY5</accession>
<gene>
    <name evidence="2" type="ORF">EYF80_056357</name>
</gene>
<proteinExistence type="predicted"/>
<dbReference type="AlphaFoldDB" id="A0A4Z2EXY5"/>
<feature type="compositionally biased region" description="Polar residues" evidence="1">
    <location>
        <begin position="94"/>
        <end position="104"/>
    </location>
</feature>
<comment type="caution">
    <text evidence="2">The sequence shown here is derived from an EMBL/GenBank/DDBJ whole genome shotgun (WGS) entry which is preliminary data.</text>
</comment>
<feature type="region of interest" description="Disordered" evidence="1">
    <location>
        <begin position="1"/>
        <end position="104"/>
    </location>
</feature>
<protein>
    <submittedName>
        <fullName evidence="2">Uncharacterized protein</fullName>
    </submittedName>
</protein>
<dbReference type="Proteomes" id="UP000314294">
    <property type="component" value="Unassembled WGS sequence"/>
</dbReference>
<sequence>MAAEICGVFPTRFTADGSPGVQTEGSAKSPEEARQEEEESSSVSLHHESCGHEGESGVSLALRVHHCPASPPCDVTEQPASRRRAGTVDATSHGDVSSALSEVH</sequence>
<evidence type="ECO:0000256" key="1">
    <source>
        <dbReference type="SAM" id="MobiDB-lite"/>
    </source>
</evidence>
<dbReference type="EMBL" id="SRLO01002232">
    <property type="protein sequence ID" value="TNN33480.1"/>
    <property type="molecule type" value="Genomic_DNA"/>
</dbReference>
<evidence type="ECO:0000313" key="3">
    <source>
        <dbReference type="Proteomes" id="UP000314294"/>
    </source>
</evidence>
<feature type="compositionally biased region" description="Basic and acidic residues" evidence="1">
    <location>
        <begin position="45"/>
        <end position="55"/>
    </location>
</feature>